<dbReference type="Pfam" id="PF07647">
    <property type="entry name" value="SAM_2"/>
    <property type="match status" value="1"/>
</dbReference>
<evidence type="ECO:0000256" key="1">
    <source>
        <dbReference type="SAM" id="MobiDB-lite"/>
    </source>
</evidence>
<dbReference type="InterPro" id="IPR001660">
    <property type="entry name" value="SAM"/>
</dbReference>
<dbReference type="SUPFAM" id="SSF47769">
    <property type="entry name" value="SAM/Pointed domain"/>
    <property type="match status" value="1"/>
</dbReference>
<dbReference type="InterPro" id="IPR052281">
    <property type="entry name" value="GAREM"/>
</dbReference>
<dbReference type="Proteomes" id="UP000507470">
    <property type="component" value="Unassembled WGS sequence"/>
</dbReference>
<gene>
    <name evidence="3" type="ORF">MCOR_47556</name>
</gene>
<feature type="region of interest" description="Disordered" evidence="1">
    <location>
        <begin position="262"/>
        <end position="311"/>
    </location>
</feature>
<evidence type="ECO:0000313" key="4">
    <source>
        <dbReference type="Proteomes" id="UP000507470"/>
    </source>
</evidence>
<feature type="domain" description="SAM" evidence="2">
    <location>
        <begin position="320"/>
        <end position="362"/>
    </location>
</feature>
<accession>A0A6J8E1X9</accession>
<feature type="compositionally biased region" description="Basic and acidic residues" evidence="1">
    <location>
        <begin position="283"/>
        <end position="298"/>
    </location>
</feature>
<evidence type="ECO:0000313" key="3">
    <source>
        <dbReference type="EMBL" id="CAC5414809.1"/>
    </source>
</evidence>
<protein>
    <recommendedName>
        <fullName evidence="2">SAM domain-containing protein</fullName>
    </recommendedName>
</protein>
<dbReference type="PANTHER" id="PTHR14454">
    <property type="entry name" value="GRB2-ASSOCIATED AND REGULATOR OF MAPK PROTEIN FAMILY MEMBER"/>
    <property type="match status" value="1"/>
</dbReference>
<evidence type="ECO:0000259" key="2">
    <source>
        <dbReference type="Pfam" id="PF07647"/>
    </source>
</evidence>
<dbReference type="PANTHER" id="PTHR14454:SF11">
    <property type="entry name" value="SERRANO, ISOFORM F"/>
    <property type="match status" value="1"/>
</dbReference>
<keyword evidence="4" id="KW-1185">Reference proteome</keyword>
<dbReference type="OrthoDB" id="6077228at2759"/>
<dbReference type="Gene3D" id="1.10.150.50">
    <property type="entry name" value="Transcription Factor, Ets-1"/>
    <property type="match status" value="1"/>
</dbReference>
<reference evidence="3 4" key="1">
    <citation type="submission" date="2020-06" db="EMBL/GenBank/DDBJ databases">
        <authorList>
            <person name="Li R."/>
            <person name="Bekaert M."/>
        </authorList>
    </citation>
    <scope>NUCLEOTIDE SEQUENCE [LARGE SCALE GENOMIC DNA]</scope>
    <source>
        <strain evidence="4">wild</strain>
    </source>
</reference>
<name>A0A6J8E1X9_MYTCO</name>
<dbReference type="EMBL" id="CACVKT020008353">
    <property type="protein sequence ID" value="CAC5414809.1"/>
    <property type="molecule type" value="Genomic_DNA"/>
</dbReference>
<proteinExistence type="predicted"/>
<organism evidence="3 4">
    <name type="scientific">Mytilus coruscus</name>
    <name type="common">Sea mussel</name>
    <dbReference type="NCBI Taxonomy" id="42192"/>
    <lineage>
        <taxon>Eukaryota</taxon>
        <taxon>Metazoa</taxon>
        <taxon>Spiralia</taxon>
        <taxon>Lophotrochozoa</taxon>
        <taxon>Mollusca</taxon>
        <taxon>Bivalvia</taxon>
        <taxon>Autobranchia</taxon>
        <taxon>Pteriomorphia</taxon>
        <taxon>Mytilida</taxon>
        <taxon>Mytiloidea</taxon>
        <taxon>Mytilidae</taxon>
        <taxon>Mytilinae</taxon>
        <taxon>Mytilus</taxon>
    </lineage>
</organism>
<sequence>MENICHCKYDYNPKDQYTLLDFYQKYGDKLPLLVIVTEGFSGRTAYDELSTNQVIWLHRVCHQERAIGRLSNQANRKHEEFVSIPVCSSHAFSVVKNFRNESYPETLEHILIKYKLPVQVRLVTGADDFTLRTLRRYNMLILNTYTETYFQGNCLQDDILLPLPLLLALSPNISVAIVTGYREGTENFKRKIENLNAFVNTNVGLKENGGCKEITLFDNQYSTTGTGNCVPFHLLPNFDEVIYHEIESDPYWIPPKPLKRGWKPPIPTRRPDVLPHLDGSAGESEKQSKHLLESKTISDDDESGQSSSAGSIQSYVSDMSVQDIQSLLEAFNLSKYQNDFKKHLIDGAMLEGLGEEILRDDFKFKQMEVIRIMKFIREGHIPKQQN</sequence>
<dbReference type="AlphaFoldDB" id="A0A6J8E1X9"/>
<dbReference type="CDD" id="cd09487">
    <property type="entry name" value="SAM_superfamily"/>
    <property type="match status" value="1"/>
</dbReference>
<dbReference type="InterPro" id="IPR013761">
    <property type="entry name" value="SAM/pointed_sf"/>
</dbReference>